<dbReference type="AlphaFoldDB" id="A0A9N8VGW7"/>
<dbReference type="OrthoDB" id="2445732at2759"/>
<evidence type="ECO:0000256" key="1">
    <source>
        <dbReference type="SAM" id="Coils"/>
    </source>
</evidence>
<sequence>MNIKCRINNNFKICNYKKQPVVKPYKPTKEDELLELFILGLAVIQHQKSDNAFNRLKKKIQDTYELEELKENRNLDKEIQSSNLDEKQKNELQTIRINQERMILRYNKIKEGIKEETEVDHSQNLIQKLKDELQELKKKRLEFLENYIKEFNRFLQEIQNKKDLGQLKDFWIKEIDKSIFTEEDKQKLHDLREDHIRELEQS</sequence>
<feature type="coiled-coil region" evidence="1">
    <location>
        <begin position="119"/>
        <end position="164"/>
    </location>
</feature>
<evidence type="ECO:0000313" key="2">
    <source>
        <dbReference type="EMBL" id="CAG8455444.1"/>
    </source>
</evidence>
<protein>
    <submittedName>
        <fullName evidence="2">6897_t:CDS:1</fullName>
    </submittedName>
</protein>
<comment type="caution">
    <text evidence="2">The sequence shown here is derived from an EMBL/GenBank/DDBJ whole genome shotgun (WGS) entry which is preliminary data.</text>
</comment>
<dbReference type="Proteomes" id="UP000789759">
    <property type="component" value="Unassembled WGS sequence"/>
</dbReference>
<accession>A0A9N8VGW7</accession>
<organism evidence="2 3">
    <name type="scientific">Cetraspora pellucida</name>
    <dbReference type="NCBI Taxonomy" id="1433469"/>
    <lineage>
        <taxon>Eukaryota</taxon>
        <taxon>Fungi</taxon>
        <taxon>Fungi incertae sedis</taxon>
        <taxon>Mucoromycota</taxon>
        <taxon>Glomeromycotina</taxon>
        <taxon>Glomeromycetes</taxon>
        <taxon>Diversisporales</taxon>
        <taxon>Gigasporaceae</taxon>
        <taxon>Cetraspora</taxon>
    </lineage>
</organism>
<reference evidence="2" key="1">
    <citation type="submission" date="2021-06" db="EMBL/GenBank/DDBJ databases">
        <authorList>
            <person name="Kallberg Y."/>
            <person name="Tangrot J."/>
            <person name="Rosling A."/>
        </authorList>
    </citation>
    <scope>NUCLEOTIDE SEQUENCE</scope>
    <source>
        <strain evidence="2">FL966</strain>
    </source>
</reference>
<keyword evidence="3" id="KW-1185">Reference proteome</keyword>
<keyword evidence="1" id="KW-0175">Coiled coil</keyword>
<proteinExistence type="predicted"/>
<dbReference type="EMBL" id="CAJVQA010000095">
    <property type="protein sequence ID" value="CAG8455444.1"/>
    <property type="molecule type" value="Genomic_DNA"/>
</dbReference>
<name>A0A9N8VGW7_9GLOM</name>
<gene>
    <name evidence="2" type="ORF">CPELLU_LOCUS364</name>
</gene>
<evidence type="ECO:0000313" key="3">
    <source>
        <dbReference type="Proteomes" id="UP000789759"/>
    </source>
</evidence>